<feature type="transmembrane region" description="Helical" evidence="7">
    <location>
        <begin position="148"/>
        <end position="171"/>
    </location>
</feature>
<evidence type="ECO:0000256" key="4">
    <source>
        <dbReference type="ARBA" id="ARBA00022989"/>
    </source>
</evidence>
<evidence type="ECO:0000313" key="8">
    <source>
        <dbReference type="EMBL" id="HIX59833.1"/>
    </source>
</evidence>
<keyword evidence="4 7" id="KW-1133">Transmembrane helix</keyword>
<evidence type="ECO:0000256" key="1">
    <source>
        <dbReference type="ARBA" id="ARBA00004141"/>
    </source>
</evidence>
<feature type="transmembrane region" description="Helical" evidence="7">
    <location>
        <begin position="183"/>
        <end position="200"/>
    </location>
</feature>
<feature type="transmembrane region" description="Helical" evidence="7">
    <location>
        <begin position="20"/>
        <end position="41"/>
    </location>
</feature>
<evidence type="ECO:0000256" key="2">
    <source>
        <dbReference type="ARBA" id="ARBA00022448"/>
    </source>
</evidence>
<dbReference type="Proteomes" id="UP000886817">
    <property type="component" value="Unassembled WGS sequence"/>
</dbReference>
<dbReference type="PANTHER" id="PTHR42948:SF1">
    <property type="entry name" value="TRANSPORTER"/>
    <property type="match status" value="1"/>
</dbReference>
<comment type="similarity">
    <text evidence="6">Belongs to the sodium:neurotransmitter symporter (SNF) (TC 2.A.22) family.</text>
</comment>
<dbReference type="GO" id="GO:0016020">
    <property type="term" value="C:membrane"/>
    <property type="evidence" value="ECO:0007669"/>
    <property type="project" value="UniProtKB-SubCell"/>
</dbReference>
<feature type="transmembrane region" description="Helical" evidence="7">
    <location>
        <begin position="307"/>
        <end position="334"/>
    </location>
</feature>
<comment type="subcellular location">
    <subcellularLocation>
        <location evidence="1">Membrane</location>
        <topology evidence="1">Multi-pass membrane protein</topology>
    </subcellularLocation>
</comment>
<evidence type="ECO:0000256" key="6">
    <source>
        <dbReference type="RuleBase" id="RU003732"/>
    </source>
</evidence>
<gene>
    <name evidence="8" type="ORF">IAA45_08985</name>
</gene>
<feature type="transmembrane region" description="Helical" evidence="7">
    <location>
        <begin position="265"/>
        <end position="287"/>
    </location>
</feature>
<dbReference type="PRINTS" id="PR00176">
    <property type="entry name" value="NANEUSMPORT"/>
</dbReference>
<dbReference type="PANTHER" id="PTHR42948">
    <property type="entry name" value="TRANSPORTER"/>
    <property type="match status" value="1"/>
</dbReference>
<dbReference type="InterPro" id="IPR037272">
    <property type="entry name" value="SNS_sf"/>
</dbReference>
<proteinExistence type="inferred from homology"/>
<keyword evidence="3 6" id="KW-0812">Transmembrane</keyword>
<feature type="transmembrane region" description="Helical" evidence="7">
    <location>
        <begin position="438"/>
        <end position="463"/>
    </location>
</feature>
<evidence type="ECO:0000256" key="7">
    <source>
        <dbReference type="SAM" id="Phobius"/>
    </source>
</evidence>
<feature type="transmembrane region" description="Helical" evidence="7">
    <location>
        <begin position="220"/>
        <end position="244"/>
    </location>
</feature>
<dbReference type="NCBIfam" id="NF037979">
    <property type="entry name" value="Na_transp"/>
    <property type="match status" value="1"/>
</dbReference>
<dbReference type="Pfam" id="PF00209">
    <property type="entry name" value="SNF"/>
    <property type="match status" value="2"/>
</dbReference>
<evidence type="ECO:0000256" key="5">
    <source>
        <dbReference type="ARBA" id="ARBA00023136"/>
    </source>
</evidence>
<feature type="transmembrane region" description="Helical" evidence="7">
    <location>
        <begin position="53"/>
        <end position="73"/>
    </location>
</feature>
<dbReference type="PROSITE" id="PS00610">
    <property type="entry name" value="NA_NEUROTRAN_SYMP_1"/>
    <property type="match status" value="1"/>
</dbReference>
<organism evidence="8 9">
    <name type="scientific">Candidatus Blautia gallistercoris</name>
    <dbReference type="NCBI Taxonomy" id="2838490"/>
    <lineage>
        <taxon>Bacteria</taxon>
        <taxon>Bacillati</taxon>
        <taxon>Bacillota</taxon>
        <taxon>Clostridia</taxon>
        <taxon>Lachnospirales</taxon>
        <taxon>Lachnospiraceae</taxon>
        <taxon>Blautia</taxon>
    </lineage>
</organism>
<sequence length="465" mass="50686">MDENSSSKGASRNAGARGKFSGRIGYVLAVAGSAVGLGNIWRFPYLAAKYGGGIFLLVYLILVVTFGYVLIVSETALGRMTKKSPVGAFHVFGKSLPFHFGGWINAVVPMLIVPYYCVIGGWVLKYLFEYLCGNVNALAGDGYFSEFLASSASVEFWFVLFAVLTFFVILAGVKNGVERVSKVMMPLLIILAIFVAIYSVTRPGALDGVKYFLVPNFENFSWMTVVTAMGQMFYSLSIAMGILYTYGSYIDKNVDIEKSTAQVEIFDTGVALLAGLMIIPSVFAFSGGNMETLQAGPSLTFITLPKVFASMGVGTLAGVAFFLMFFFAALTSAISLLETSVSTLEDELHWGRPKCCLAMAVVLLVLGTASSLGYGVWDHVRIFGMQFLDFFDFLTNSVMMPIAALATCFLILRVVGFKKIDEEVEISSAFKRKKLYHFFLKYLAPICLIIILLSSIANVLGLISM</sequence>
<dbReference type="SUPFAM" id="SSF161070">
    <property type="entry name" value="SNF-like"/>
    <property type="match status" value="1"/>
</dbReference>
<name>A0A9D1WJ14_9FIRM</name>
<comment type="caution">
    <text evidence="8">The sequence shown here is derived from an EMBL/GenBank/DDBJ whole genome shotgun (WGS) entry which is preliminary data.</text>
</comment>
<dbReference type="CDD" id="cd10336">
    <property type="entry name" value="SLC6sbd_Tyt1-Like"/>
    <property type="match status" value="1"/>
</dbReference>
<feature type="transmembrane region" description="Helical" evidence="7">
    <location>
        <begin position="355"/>
        <end position="377"/>
    </location>
</feature>
<feature type="transmembrane region" description="Helical" evidence="7">
    <location>
        <begin position="397"/>
        <end position="417"/>
    </location>
</feature>
<dbReference type="EMBL" id="DXEX01000191">
    <property type="protein sequence ID" value="HIX59833.1"/>
    <property type="molecule type" value="Genomic_DNA"/>
</dbReference>
<feature type="transmembrane region" description="Helical" evidence="7">
    <location>
        <begin position="103"/>
        <end position="128"/>
    </location>
</feature>
<protein>
    <recommendedName>
        <fullName evidence="6">Transporter</fullName>
    </recommendedName>
</protein>
<dbReference type="InterPro" id="IPR047218">
    <property type="entry name" value="YocR/YhdH-like"/>
</dbReference>
<dbReference type="AlphaFoldDB" id="A0A9D1WJ14"/>
<dbReference type="InterPro" id="IPR000175">
    <property type="entry name" value="Na/ntran_symport"/>
</dbReference>
<keyword evidence="5 7" id="KW-0472">Membrane</keyword>
<reference evidence="8" key="2">
    <citation type="submission" date="2021-04" db="EMBL/GenBank/DDBJ databases">
        <authorList>
            <person name="Gilroy R."/>
        </authorList>
    </citation>
    <scope>NUCLEOTIDE SEQUENCE</scope>
    <source>
        <strain evidence="8">ChiSjej1B19-8411</strain>
    </source>
</reference>
<keyword evidence="2 6" id="KW-0813">Transport</keyword>
<evidence type="ECO:0000313" key="9">
    <source>
        <dbReference type="Proteomes" id="UP000886817"/>
    </source>
</evidence>
<evidence type="ECO:0000256" key="3">
    <source>
        <dbReference type="ARBA" id="ARBA00022692"/>
    </source>
</evidence>
<reference evidence="8" key="1">
    <citation type="journal article" date="2021" name="PeerJ">
        <title>Extensive microbial diversity within the chicken gut microbiome revealed by metagenomics and culture.</title>
        <authorList>
            <person name="Gilroy R."/>
            <person name="Ravi A."/>
            <person name="Getino M."/>
            <person name="Pursley I."/>
            <person name="Horton D.L."/>
            <person name="Alikhan N.F."/>
            <person name="Baker D."/>
            <person name="Gharbi K."/>
            <person name="Hall N."/>
            <person name="Watson M."/>
            <person name="Adriaenssens E.M."/>
            <person name="Foster-Nyarko E."/>
            <person name="Jarju S."/>
            <person name="Secka A."/>
            <person name="Antonio M."/>
            <person name="Oren A."/>
            <person name="Chaudhuri R.R."/>
            <person name="La Ragione R."/>
            <person name="Hildebrand F."/>
            <person name="Pallen M.J."/>
        </authorList>
    </citation>
    <scope>NUCLEOTIDE SEQUENCE</scope>
    <source>
        <strain evidence="8">ChiSjej1B19-8411</strain>
    </source>
</reference>
<dbReference type="GO" id="GO:0015293">
    <property type="term" value="F:symporter activity"/>
    <property type="evidence" value="ECO:0007669"/>
    <property type="project" value="UniProtKB-KW"/>
</dbReference>
<dbReference type="PROSITE" id="PS50267">
    <property type="entry name" value="NA_NEUROTRAN_SYMP_3"/>
    <property type="match status" value="1"/>
</dbReference>
<keyword evidence="6" id="KW-0769">Symport</keyword>
<accession>A0A9D1WJ14</accession>